<keyword evidence="2" id="KW-0732">Signal</keyword>
<gene>
    <name evidence="3" type="ORF">ACFSM5_02075</name>
</gene>
<dbReference type="PROSITE" id="PS51257">
    <property type="entry name" value="PROKAR_LIPOPROTEIN"/>
    <property type="match status" value="1"/>
</dbReference>
<feature type="region of interest" description="Disordered" evidence="1">
    <location>
        <begin position="55"/>
        <end position="77"/>
    </location>
</feature>
<reference evidence="4" key="1">
    <citation type="journal article" date="2019" name="Int. J. Syst. Evol. Microbiol.">
        <title>The Global Catalogue of Microorganisms (GCM) 10K type strain sequencing project: providing services to taxonomists for standard genome sequencing and annotation.</title>
        <authorList>
            <consortium name="The Broad Institute Genomics Platform"/>
            <consortium name="The Broad Institute Genome Sequencing Center for Infectious Disease"/>
            <person name="Wu L."/>
            <person name="Ma J."/>
        </authorList>
    </citation>
    <scope>NUCLEOTIDE SEQUENCE [LARGE SCALE GENOMIC DNA]</scope>
    <source>
        <strain evidence="4">CGMCC 1.19062</strain>
    </source>
</reference>
<evidence type="ECO:0000313" key="3">
    <source>
        <dbReference type="EMBL" id="MFD2261656.1"/>
    </source>
</evidence>
<feature type="region of interest" description="Disordered" evidence="1">
    <location>
        <begin position="160"/>
        <end position="180"/>
    </location>
</feature>
<dbReference type="Pfam" id="PF11233">
    <property type="entry name" value="DUF3035"/>
    <property type="match status" value="1"/>
</dbReference>
<evidence type="ECO:0000313" key="4">
    <source>
        <dbReference type="Proteomes" id="UP001597295"/>
    </source>
</evidence>
<keyword evidence="4" id="KW-1185">Reference proteome</keyword>
<evidence type="ECO:0000256" key="1">
    <source>
        <dbReference type="SAM" id="MobiDB-lite"/>
    </source>
</evidence>
<dbReference type="Proteomes" id="UP001597295">
    <property type="component" value="Unassembled WGS sequence"/>
</dbReference>
<dbReference type="EMBL" id="JBHUIP010000003">
    <property type="protein sequence ID" value="MFD2261656.1"/>
    <property type="molecule type" value="Genomic_DNA"/>
</dbReference>
<dbReference type="InterPro" id="IPR021395">
    <property type="entry name" value="DUF3035"/>
</dbReference>
<comment type="caution">
    <text evidence="3">The sequence shown here is derived from an EMBL/GenBank/DDBJ whole genome shotgun (WGS) entry which is preliminary data.</text>
</comment>
<proteinExistence type="predicted"/>
<sequence>MAHISTRFRLVRIAALAALALAVSACSADQRRSMGLQRTPPDEYAVVARAPLELPPDFGLRPPRPGAPRPTEQTTAQQARVTIFGPEAKQPEMLAGRTAGEAALLQKAGAPNADPNIRETVNRESTQLAREETDFVDSLVFWRAADPAGVAVDPTAEAKRLRENSALGQPVTEGETPSIKRRRRGILEGLL</sequence>
<protein>
    <submittedName>
        <fullName evidence="3">DUF3035 domain-containing protein</fullName>
    </submittedName>
</protein>
<organism evidence="3 4">
    <name type="scientific">Lacibacterium aquatile</name>
    <dbReference type="NCBI Taxonomy" id="1168082"/>
    <lineage>
        <taxon>Bacteria</taxon>
        <taxon>Pseudomonadati</taxon>
        <taxon>Pseudomonadota</taxon>
        <taxon>Alphaproteobacteria</taxon>
        <taxon>Rhodospirillales</taxon>
        <taxon>Rhodospirillaceae</taxon>
    </lineage>
</organism>
<evidence type="ECO:0000256" key="2">
    <source>
        <dbReference type="SAM" id="SignalP"/>
    </source>
</evidence>
<name>A0ABW5DMD5_9PROT</name>
<accession>A0ABW5DMD5</accession>
<feature type="chain" id="PRO_5047541807" evidence="2">
    <location>
        <begin position="29"/>
        <end position="191"/>
    </location>
</feature>
<feature type="signal peptide" evidence="2">
    <location>
        <begin position="1"/>
        <end position="28"/>
    </location>
</feature>
<dbReference type="RefSeq" id="WP_379874572.1">
    <property type="nucleotide sequence ID" value="NZ_JBHUIP010000003.1"/>
</dbReference>